<dbReference type="RefSeq" id="WP_194811824.1">
    <property type="nucleotide sequence ID" value="NZ_CP063056.1"/>
</dbReference>
<reference evidence="1 2" key="1">
    <citation type="submission" date="2020-10" db="EMBL/GenBank/DDBJ databases">
        <title>Genome Sequencing of Rodentibacter spp. strain DSM111151.</title>
        <authorList>
            <person name="Benga L."/>
            <person name="Lautwein T."/>
        </authorList>
    </citation>
    <scope>NUCLEOTIDE SEQUENCE [LARGE SCALE GENOMIC DNA]</scope>
    <source>
        <strain evidence="1 2">DSM 111151</strain>
    </source>
</reference>
<evidence type="ECO:0000313" key="1">
    <source>
        <dbReference type="EMBL" id="QPB42242.1"/>
    </source>
</evidence>
<keyword evidence="2" id="KW-1185">Reference proteome</keyword>
<accession>A0ABX6UVX0</accession>
<protein>
    <submittedName>
        <fullName evidence="1">Uncharacterized protein</fullName>
    </submittedName>
</protein>
<gene>
    <name evidence="1" type="ORF">IHV77_10070</name>
</gene>
<dbReference type="EMBL" id="CP063056">
    <property type="protein sequence ID" value="QPB42242.1"/>
    <property type="molecule type" value="Genomic_DNA"/>
</dbReference>
<sequence length="50" mass="5747">MDEIEIPALTIQEFELELIGQEGMALLPKEDEQEQCNIPDLLTLYKLSKI</sequence>
<evidence type="ECO:0000313" key="2">
    <source>
        <dbReference type="Proteomes" id="UP000663069"/>
    </source>
</evidence>
<dbReference type="Proteomes" id="UP000663069">
    <property type="component" value="Chromosome"/>
</dbReference>
<organism evidence="1 2">
    <name type="scientific">Rodentibacter haemolyticus</name>
    <dbReference type="NCBI Taxonomy" id="2778911"/>
    <lineage>
        <taxon>Bacteria</taxon>
        <taxon>Pseudomonadati</taxon>
        <taxon>Pseudomonadota</taxon>
        <taxon>Gammaproteobacteria</taxon>
        <taxon>Pasteurellales</taxon>
        <taxon>Pasteurellaceae</taxon>
        <taxon>Rodentibacter</taxon>
    </lineage>
</organism>
<name>A0ABX6UVX0_9PAST</name>
<proteinExistence type="predicted"/>